<evidence type="ECO:0000256" key="2">
    <source>
        <dbReference type="PROSITE-ProRule" id="PRU00169"/>
    </source>
</evidence>
<dbReference type="GO" id="GO:0000160">
    <property type="term" value="P:phosphorelay signal transduction system"/>
    <property type="evidence" value="ECO:0007669"/>
    <property type="project" value="InterPro"/>
</dbReference>
<protein>
    <submittedName>
        <fullName evidence="5">DNA-binding response regulator</fullName>
    </submittedName>
</protein>
<dbReference type="Pfam" id="PF00072">
    <property type="entry name" value="Response_reg"/>
    <property type="match status" value="1"/>
</dbReference>
<evidence type="ECO:0000256" key="1">
    <source>
        <dbReference type="ARBA" id="ARBA00023125"/>
    </source>
</evidence>
<gene>
    <name evidence="5" type="ORF">H4075_07615</name>
</gene>
<reference evidence="6" key="1">
    <citation type="submission" date="2020-08" db="EMBL/GenBank/DDBJ databases">
        <title>Lacibacter sp. S13-6-6 genome sequencing.</title>
        <authorList>
            <person name="Jin L."/>
        </authorList>
    </citation>
    <scope>NUCLEOTIDE SEQUENCE [LARGE SCALE GENOMIC DNA]</scope>
    <source>
        <strain evidence="6">S13-6-6</strain>
    </source>
</reference>
<proteinExistence type="predicted"/>
<dbReference type="RefSeq" id="WP_182805618.1">
    <property type="nucleotide sequence ID" value="NZ_CP060007.1"/>
</dbReference>
<feature type="modified residue" description="4-aspartylphosphate" evidence="2">
    <location>
        <position position="58"/>
    </location>
</feature>
<dbReference type="PRINTS" id="PR00038">
    <property type="entry name" value="HTHLUXR"/>
</dbReference>
<evidence type="ECO:0000313" key="6">
    <source>
        <dbReference type="Proteomes" id="UP000515344"/>
    </source>
</evidence>
<dbReference type="PANTHER" id="PTHR43214">
    <property type="entry name" value="TWO-COMPONENT RESPONSE REGULATOR"/>
    <property type="match status" value="1"/>
</dbReference>
<dbReference type="GO" id="GO:0003677">
    <property type="term" value="F:DNA binding"/>
    <property type="evidence" value="ECO:0007669"/>
    <property type="project" value="UniProtKB-KW"/>
</dbReference>
<dbReference type="Gene3D" id="3.40.50.2300">
    <property type="match status" value="1"/>
</dbReference>
<sequence length="198" mass="22440">MMTNNSILIVEDELIIANGIAELLAEEEYDVTGIAKSAAEALLICRKADTLPAVVLCDINIKGDVKGPELALQLKEEFDAEIIFLTAYSDSKTLQQAFAADPVMYLIKPYNDTQLLVAVQMAFHKFIKRQTARIYPKLDLTEREKEIARLIAEGLTSKQVARQLFISIETVKTHRRRMLQKNNISNFPHLVYIMNRES</sequence>
<keyword evidence="1 5" id="KW-0238">DNA-binding</keyword>
<dbReference type="GO" id="GO:0006355">
    <property type="term" value="P:regulation of DNA-templated transcription"/>
    <property type="evidence" value="ECO:0007669"/>
    <property type="project" value="InterPro"/>
</dbReference>
<dbReference type="AlphaFoldDB" id="A0A7G5XKN7"/>
<dbReference type="PROSITE" id="PS50110">
    <property type="entry name" value="RESPONSE_REGULATORY"/>
    <property type="match status" value="1"/>
</dbReference>
<evidence type="ECO:0000313" key="5">
    <source>
        <dbReference type="EMBL" id="QNA46040.1"/>
    </source>
</evidence>
<dbReference type="Proteomes" id="UP000515344">
    <property type="component" value="Chromosome"/>
</dbReference>
<dbReference type="EMBL" id="CP060007">
    <property type="protein sequence ID" value="QNA46040.1"/>
    <property type="molecule type" value="Genomic_DNA"/>
</dbReference>
<dbReference type="SMART" id="SM00421">
    <property type="entry name" value="HTH_LUXR"/>
    <property type="match status" value="1"/>
</dbReference>
<dbReference type="InterPro" id="IPR036388">
    <property type="entry name" value="WH-like_DNA-bd_sf"/>
</dbReference>
<keyword evidence="6" id="KW-1185">Reference proteome</keyword>
<dbReference type="InterPro" id="IPR000792">
    <property type="entry name" value="Tscrpt_reg_LuxR_C"/>
</dbReference>
<dbReference type="CDD" id="cd06170">
    <property type="entry name" value="LuxR_C_like"/>
    <property type="match status" value="1"/>
</dbReference>
<accession>A0A7G5XKN7</accession>
<dbReference type="SMART" id="SM00448">
    <property type="entry name" value="REC"/>
    <property type="match status" value="1"/>
</dbReference>
<dbReference type="KEGG" id="lacs:H4075_07615"/>
<evidence type="ECO:0000259" key="4">
    <source>
        <dbReference type="PROSITE" id="PS50110"/>
    </source>
</evidence>
<dbReference type="Pfam" id="PF00196">
    <property type="entry name" value="GerE"/>
    <property type="match status" value="1"/>
</dbReference>
<dbReference type="InterPro" id="IPR039420">
    <property type="entry name" value="WalR-like"/>
</dbReference>
<feature type="domain" description="HTH luxR-type" evidence="3">
    <location>
        <begin position="133"/>
        <end position="198"/>
    </location>
</feature>
<dbReference type="Gene3D" id="1.10.10.10">
    <property type="entry name" value="Winged helix-like DNA-binding domain superfamily/Winged helix DNA-binding domain"/>
    <property type="match status" value="1"/>
</dbReference>
<dbReference type="PROSITE" id="PS50043">
    <property type="entry name" value="HTH_LUXR_2"/>
    <property type="match status" value="1"/>
</dbReference>
<evidence type="ECO:0000259" key="3">
    <source>
        <dbReference type="PROSITE" id="PS50043"/>
    </source>
</evidence>
<name>A0A7G5XKN7_9BACT</name>
<dbReference type="PROSITE" id="PS00622">
    <property type="entry name" value="HTH_LUXR_1"/>
    <property type="match status" value="1"/>
</dbReference>
<keyword evidence="2" id="KW-0597">Phosphoprotein</keyword>
<dbReference type="InterPro" id="IPR001789">
    <property type="entry name" value="Sig_transdc_resp-reg_receiver"/>
</dbReference>
<dbReference type="InterPro" id="IPR016032">
    <property type="entry name" value="Sig_transdc_resp-reg_C-effctor"/>
</dbReference>
<dbReference type="InterPro" id="IPR011006">
    <property type="entry name" value="CheY-like_superfamily"/>
</dbReference>
<feature type="domain" description="Response regulatory" evidence="4">
    <location>
        <begin position="6"/>
        <end position="123"/>
    </location>
</feature>
<organism evidence="5 6">
    <name type="scientific">Lacibacter sediminis</name>
    <dbReference type="NCBI Taxonomy" id="2760713"/>
    <lineage>
        <taxon>Bacteria</taxon>
        <taxon>Pseudomonadati</taxon>
        <taxon>Bacteroidota</taxon>
        <taxon>Chitinophagia</taxon>
        <taxon>Chitinophagales</taxon>
        <taxon>Chitinophagaceae</taxon>
        <taxon>Lacibacter</taxon>
    </lineage>
</organism>
<dbReference type="SUPFAM" id="SSF52172">
    <property type="entry name" value="CheY-like"/>
    <property type="match status" value="1"/>
</dbReference>
<dbReference type="SUPFAM" id="SSF46894">
    <property type="entry name" value="C-terminal effector domain of the bipartite response regulators"/>
    <property type="match status" value="1"/>
</dbReference>